<dbReference type="InterPro" id="IPR013087">
    <property type="entry name" value="Znf_C2H2_type"/>
</dbReference>
<feature type="compositionally biased region" description="Basic and acidic residues" evidence="1">
    <location>
        <begin position="851"/>
        <end position="863"/>
    </location>
</feature>
<evidence type="ECO:0000313" key="3">
    <source>
        <dbReference type="EnsemblMetazoa" id="GPPI008926-PA"/>
    </source>
</evidence>
<feature type="compositionally biased region" description="Basic and acidic residues" evidence="1">
    <location>
        <begin position="124"/>
        <end position="153"/>
    </location>
</feature>
<protein>
    <recommendedName>
        <fullName evidence="2">C2H2-type domain-containing protein</fullName>
    </recommendedName>
</protein>
<feature type="compositionally biased region" description="Polar residues" evidence="1">
    <location>
        <begin position="886"/>
        <end position="896"/>
    </location>
</feature>
<feature type="region of interest" description="Disordered" evidence="1">
    <location>
        <begin position="934"/>
        <end position="1048"/>
    </location>
</feature>
<feature type="compositionally biased region" description="Polar residues" evidence="1">
    <location>
        <begin position="1027"/>
        <end position="1044"/>
    </location>
</feature>
<feature type="region of interest" description="Disordered" evidence="1">
    <location>
        <begin position="844"/>
        <end position="901"/>
    </location>
</feature>
<feature type="region of interest" description="Disordered" evidence="1">
    <location>
        <begin position="1335"/>
        <end position="1385"/>
    </location>
</feature>
<feature type="region of interest" description="Disordered" evidence="1">
    <location>
        <begin position="120"/>
        <end position="251"/>
    </location>
</feature>
<reference evidence="4" key="1">
    <citation type="submission" date="2015-01" db="EMBL/GenBank/DDBJ databases">
        <authorList>
            <person name="Aksoy S."/>
            <person name="Warren W."/>
            <person name="Wilson R.K."/>
        </authorList>
    </citation>
    <scope>NUCLEOTIDE SEQUENCE [LARGE SCALE GENOMIC DNA]</scope>
    <source>
        <strain evidence="4">IAEA</strain>
    </source>
</reference>
<feature type="compositionally biased region" description="Basic and acidic residues" evidence="1">
    <location>
        <begin position="1342"/>
        <end position="1352"/>
    </location>
</feature>
<feature type="compositionally biased region" description="Basic and acidic residues" evidence="1">
    <location>
        <begin position="1693"/>
        <end position="1702"/>
    </location>
</feature>
<evidence type="ECO:0000256" key="1">
    <source>
        <dbReference type="SAM" id="MobiDB-lite"/>
    </source>
</evidence>
<feature type="region of interest" description="Disordered" evidence="1">
    <location>
        <begin position="349"/>
        <end position="371"/>
    </location>
</feature>
<dbReference type="EnsemblMetazoa" id="GPPI008926-RA">
    <property type="protein sequence ID" value="GPPI008926-PA"/>
    <property type="gene ID" value="GPPI008926"/>
</dbReference>
<feature type="compositionally biased region" description="Basic and acidic residues" evidence="1">
    <location>
        <begin position="162"/>
        <end position="172"/>
    </location>
</feature>
<dbReference type="PROSITE" id="PS00028">
    <property type="entry name" value="ZINC_FINGER_C2H2_1"/>
    <property type="match status" value="1"/>
</dbReference>
<reference evidence="3" key="2">
    <citation type="submission" date="2020-05" db="UniProtKB">
        <authorList>
            <consortium name="EnsemblMetazoa"/>
        </authorList>
    </citation>
    <scope>IDENTIFICATION</scope>
    <source>
        <strain evidence="3">IAEA</strain>
    </source>
</reference>
<feature type="region of interest" description="Disordered" evidence="1">
    <location>
        <begin position="1"/>
        <end position="40"/>
    </location>
</feature>
<feature type="compositionally biased region" description="Basic residues" evidence="1">
    <location>
        <begin position="17"/>
        <end position="26"/>
    </location>
</feature>
<dbReference type="EMBL" id="JXJN01003575">
    <property type="status" value="NOT_ANNOTATED_CDS"/>
    <property type="molecule type" value="Genomic_DNA"/>
</dbReference>
<accession>A0A1B0AUA6</accession>
<feature type="compositionally biased region" description="Basic and acidic residues" evidence="1">
    <location>
        <begin position="1449"/>
        <end position="1459"/>
    </location>
</feature>
<dbReference type="VEuPathDB" id="VectorBase:GPPI008926"/>
<proteinExistence type="predicted"/>
<feature type="compositionally biased region" description="Polar residues" evidence="1">
    <location>
        <begin position="940"/>
        <end position="956"/>
    </location>
</feature>
<feature type="region of interest" description="Disordered" evidence="1">
    <location>
        <begin position="519"/>
        <end position="552"/>
    </location>
</feature>
<keyword evidence="4" id="KW-1185">Reference proteome</keyword>
<feature type="region of interest" description="Disordered" evidence="1">
    <location>
        <begin position="1444"/>
        <end position="1474"/>
    </location>
</feature>
<dbReference type="Proteomes" id="UP000092460">
    <property type="component" value="Unassembled WGS sequence"/>
</dbReference>
<feature type="compositionally biased region" description="Basic and acidic residues" evidence="1">
    <location>
        <begin position="224"/>
        <end position="236"/>
    </location>
</feature>
<organism evidence="3 4">
    <name type="scientific">Glossina palpalis gambiensis</name>
    <dbReference type="NCBI Taxonomy" id="67801"/>
    <lineage>
        <taxon>Eukaryota</taxon>
        <taxon>Metazoa</taxon>
        <taxon>Ecdysozoa</taxon>
        <taxon>Arthropoda</taxon>
        <taxon>Hexapoda</taxon>
        <taxon>Insecta</taxon>
        <taxon>Pterygota</taxon>
        <taxon>Neoptera</taxon>
        <taxon>Endopterygota</taxon>
        <taxon>Diptera</taxon>
        <taxon>Brachycera</taxon>
        <taxon>Muscomorpha</taxon>
        <taxon>Hippoboscoidea</taxon>
        <taxon>Glossinidae</taxon>
        <taxon>Glossina</taxon>
    </lineage>
</organism>
<dbReference type="STRING" id="67801.A0A1B0AUA6"/>
<feature type="compositionally biased region" description="Basic and acidic residues" evidence="1">
    <location>
        <begin position="28"/>
        <end position="40"/>
    </location>
</feature>
<feature type="compositionally biased region" description="Basic and acidic residues" evidence="1">
    <location>
        <begin position="957"/>
        <end position="972"/>
    </location>
</feature>
<feature type="domain" description="C2H2-type" evidence="2">
    <location>
        <begin position="1563"/>
        <end position="1584"/>
    </location>
</feature>
<feature type="compositionally biased region" description="Low complexity" evidence="1">
    <location>
        <begin position="237"/>
        <end position="251"/>
    </location>
</feature>
<name>A0A1B0AUA6_9MUSC</name>
<feature type="region of interest" description="Disordered" evidence="1">
    <location>
        <begin position="778"/>
        <end position="798"/>
    </location>
</feature>
<feature type="compositionally biased region" description="Low complexity" evidence="1">
    <location>
        <begin position="523"/>
        <end position="537"/>
    </location>
</feature>
<sequence length="1825" mass="202382">MDLRYTGVGSAEGSNKSAKRPIRPKLLKLSDTKDRSLSSVRDRIYDDPAYTDDISHLANPMRRSSFASTNLINEATSGVGGGSSSLGKRSKLTKEFLKIAQEDLGRLVFSSSDDDLQPVAVVRSSDRGRSLERGRMKKESTKEHKSSRSEKLTTKRNLSLDNKLHDSQHSENVDELISETPAPSSLTRHNLSKQRTDDSCNGSRQRPQESLPDQDDLFSTRSSKGKDSTTTAERDTSTAASVSSVNTSSTTKMQMGRRFLKGEIGIKSFNYYLLKEGLKSSKKFVEKQRNNLQMNATNGGANNLNITTVSTSPTNVVTSSISTLNNKNKLQTRSEENIYEEIFFKDAPLSDDDENQNLPNSQTINPKLLQTPSDTVSHSGNLINDSIVYADCELCMQQCNRQECDYCYRAERANNAGNSSSQLQFQQQTFNLSSLKANQVGNNYQSQTSMIINNSSAIRSTANETHVTTAPILEFQSYNPNNPGVYKIETTPVAITGDYNPILQFQQQPSSNISAQHYQNQYSTSNTSTATTTPSEHQQQHRQKHHQHHLQQQQQFYTINHQQQQNTYGTPVNTTFWSQNGQLRQRNNHQTSSYNLNNLSSVASTPYLYTQPMYPLMYAASGRLGGSQILLDTNSSAAYDAPTGIYKTDSRASILSEYSLSRSSDTYYASQRYGGAGLTRHFPHTQMTNTHFGDSLLSSYATSAQRRYFGSAESCRFAFDCRRCSFENVPVSTNTSTVRNGKCPYSENCHFDCRNCDCSSNYFSSDFDELYSGGGIPRKTAKGTLPSTGGQPPPALDDYEENAANERKQSLKQNKYAQDFFKHVSDVKRSIYQAEMQRAGVMEPGNSKKLCGKEKNESEKEECGSMTTLPLIKERSRKPTPAPRNSLHQNQTTAGQLTPHPLTRRLHQQKNEAIEENKPEYSSLDRLVIKHTGTIPKMSVNDQKQSPQHASQTYGKSNERFQHSVDPVDSKLHGSSVASLSNKRHGSTLKTSTSLNAALPLKRRDIPAPPPPSPATYADLQELRYSLKQQQQRCQITPNSNNTSEDADRKLKIRKYGASDADQESEQALHNEKIVKEKDIITENLVACSTSPLRPLSTTEQLHTLHTTITMTPTEDYLTITEASVSLPTESANKSSFDAVSCGTTSTDMATAATSVSRDMQVIVSEQQGNDDESTFNVDIITSNSIVIPIQSEAAVNNAIQAATVSSLPFASISASSATATTFDSQQRDQNDDDDVFYDARSEDSNCTAASYSAASNKQQSHHFLLDLEAKRQTQPHPTPMLAHQQEMKQQNLEAKEMLEERQKQEQQSNENCSIQNRINEQKKEKTMQNHVENINNLNDNNNKHNDNDNKENATACSDVDNNHDQSDNNDVDDNGENGAGEVISTEKDNAINAIVTTATAILTSTTTTITTQLVKVNSISEYEKTRKQAKCIGKESSNAIVKHITSRGGKDRNAEKPEKRSKHNRKEPEKEVKTKLTMNLDDEKTKTHTSTTTIRETSTITATATTATTATTTTTATATTTTTTTASTSKYTTAAVTMKKQRTQRRSPNSCQGKSLAPTLSCDTCCQEEYKPELLLQQHLQQHEKDHTQHSSTQTLKPPTLHIGKAGQPTRLCARRKANSKERATKTKHEIKTKIIYSSEKPESIVTNNNRETGFITKTTTATASLSEACAKNIKSTNVADTKERTHKRKERKSEKSKTNENRLVADNVEVEKTENEIKKDAKHIENVEQHAEDVVSGVIVDAIIKLQHETEQGNDKSPSTTTESLTLAAINANVSLPSLPTDVEQTNSITTADTIETNSTAFSNSTTFSVTAHSLSRYAFMLL</sequence>
<feature type="compositionally biased region" description="Basic residues" evidence="1">
    <location>
        <begin position="540"/>
        <end position="549"/>
    </location>
</feature>
<feature type="region of interest" description="Disordered" evidence="1">
    <location>
        <begin position="1679"/>
        <end position="1703"/>
    </location>
</feature>
<evidence type="ECO:0000259" key="2">
    <source>
        <dbReference type="PROSITE" id="PS00028"/>
    </source>
</evidence>
<evidence type="ECO:0000313" key="4">
    <source>
        <dbReference type="Proteomes" id="UP000092460"/>
    </source>
</evidence>
<feature type="compositionally biased region" description="Polar residues" evidence="1">
    <location>
        <begin position="356"/>
        <end position="371"/>
    </location>
</feature>